<comment type="caution">
    <text evidence="2">The sequence shown here is derived from an EMBL/GenBank/DDBJ whole genome shotgun (WGS) entry which is preliminary data.</text>
</comment>
<evidence type="ECO:0000313" key="2">
    <source>
        <dbReference type="EMBL" id="MFL0206206.1"/>
    </source>
</evidence>
<feature type="transmembrane region" description="Helical" evidence="1">
    <location>
        <begin position="244"/>
        <end position="261"/>
    </location>
</feature>
<dbReference type="RefSeq" id="WP_406777786.1">
    <property type="nucleotide sequence ID" value="NZ_JBEWZG010000002.1"/>
</dbReference>
<reference evidence="2 3" key="1">
    <citation type="submission" date="2024-07" db="EMBL/GenBank/DDBJ databases">
        <authorList>
            <person name="Pitt A."/>
            <person name="Hahn M.W."/>
        </authorList>
    </citation>
    <scope>NUCLEOTIDE SEQUENCE [LARGE SCALE GENOMIC DNA]</scope>
    <source>
        <strain evidence="2 3">2-AUSEE-184A6</strain>
    </source>
</reference>
<sequence length="271" mass="32313">MDQIRTNFLVCTCEKTKDVAFHMLTSFFKCVDPMMNLRIYLGSSISDLGDFAKSKVQVIETPQTNWKDETIFQLKYLKNQDPSCQYIVLLLDDFIFKGRINTNEFYDLILHMKKEEIKYLSLKPSFDNVFLKIVDFFKSREISNNLSIYKVRNSHPYFYSLQAAIWNIDYLLNSLERCENIWHFENMNPSNEDHFALNRKILNYTHIVEKGEWDYQASELCINSIGFFNPGNRKFRNSNLMSRILVYVKSIFFLIFGYSFLRIRQVLNKFK</sequence>
<dbReference type="EMBL" id="JBEWZG010000002">
    <property type="protein sequence ID" value="MFL0206206.1"/>
    <property type="molecule type" value="Genomic_DNA"/>
</dbReference>
<name>A0ABW8SY24_9BACT</name>
<accession>A0ABW8SY24</accession>
<evidence type="ECO:0000256" key="1">
    <source>
        <dbReference type="SAM" id="Phobius"/>
    </source>
</evidence>
<evidence type="ECO:0000313" key="3">
    <source>
        <dbReference type="Proteomes" id="UP001623559"/>
    </source>
</evidence>
<protein>
    <recommendedName>
        <fullName evidence="4">Glycosyltransferase</fullName>
    </recommendedName>
</protein>
<keyword evidence="1" id="KW-0812">Transmembrane</keyword>
<organism evidence="2 3">
    <name type="scientific">Aquirufa novilacunae</name>
    <dbReference type="NCBI Taxonomy" id="3139305"/>
    <lineage>
        <taxon>Bacteria</taxon>
        <taxon>Pseudomonadati</taxon>
        <taxon>Bacteroidota</taxon>
        <taxon>Cytophagia</taxon>
        <taxon>Cytophagales</taxon>
        <taxon>Flectobacillaceae</taxon>
        <taxon>Aquirufa</taxon>
    </lineage>
</organism>
<keyword evidence="1" id="KW-0472">Membrane</keyword>
<dbReference type="Proteomes" id="UP001623559">
    <property type="component" value="Unassembled WGS sequence"/>
</dbReference>
<keyword evidence="1" id="KW-1133">Transmembrane helix</keyword>
<evidence type="ECO:0008006" key="4">
    <source>
        <dbReference type="Google" id="ProtNLM"/>
    </source>
</evidence>
<gene>
    <name evidence="2" type="ORF">V7S74_05585</name>
</gene>
<proteinExistence type="predicted"/>